<dbReference type="KEGG" id="nsh:GXM_03273"/>
<reference evidence="1 2" key="1">
    <citation type="submission" date="2019-10" db="EMBL/GenBank/DDBJ databases">
        <title>Genomic and transcriptomic insights into the perfect genentic adaptation of a filamentous nitrogen-fixing cyanobacterium to rice fields.</title>
        <authorList>
            <person name="Chen Z."/>
        </authorList>
    </citation>
    <scope>NUCLEOTIDE SEQUENCE [LARGE SCALE GENOMIC DNA]</scope>
    <source>
        <strain evidence="1">CCNUC1</strain>
    </source>
</reference>
<evidence type="ECO:0000313" key="1">
    <source>
        <dbReference type="EMBL" id="QFS45796.1"/>
    </source>
</evidence>
<accession>A0A5P8W0J3</accession>
<protein>
    <submittedName>
        <fullName evidence="1">Uncharacterized protein</fullName>
    </submittedName>
</protein>
<organism evidence="1 2">
    <name type="scientific">Nostoc sphaeroides CCNUC1</name>
    <dbReference type="NCBI Taxonomy" id="2653204"/>
    <lineage>
        <taxon>Bacteria</taxon>
        <taxon>Bacillati</taxon>
        <taxon>Cyanobacteriota</taxon>
        <taxon>Cyanophyceae</taxon>
        <taxon>Nostocales</taxon>
        <taxon>Nostocaceae</taxon>
        <taxon>Nostoc</taxon>
    </lineage>
</organism>
<sequence length="50" mass="5096">MLGSSPRIYPGALIANCELRIANCADPVLGILTHVNFAKSSLGVPGVSTA</sequence>
<dbReference type="EMBL" id="CP045226">
    <property type="protein sequence ID" value="QFS45796.1"/>
    <property type="molecule type" value="Genomic_DNA"/>
</dbReference>
<name>A0A5P8W0J3_9NOSO</name>
<evidence type="ECO:0000313" key="2">
    <source>
        <dbReference type="Proteomes" id="UP000326678"/>
    </source>
</evidence>
<keyword evidence="2" id="KW-1185">Reference proteome</keyword>
<dbReference type="Proteomes" id="UP000326678">
    <property type="component" value="Chromosome Gxm1"/>
</dbReference>
<proteinExistence type="predicted"/>
<dbReference type="AlphaFoldDB" id="A0A5P8W0J3"/>
<gene>
    <name evidence="1" type="ORF">GXM_03273</name>
</gene>